<dbReference type="Pfam" id="PF17917">
    <property type="entry name" value="RT_RNaseH"/>
    <property type="match status" value="1"/>
</dbReference>
<evidence type="ECO:0000256" key="3">
    <source>
        <dbReference type="ARBA" id="ARBA00022695"/>
    </source>
</evidence>
<dbReference type="PANTHER" id="PTHR37984">
    <property type="entry name" value="PROTEIN CBG26694"/>
    <property type="match status" value="1"/>
</dbReference>
<dbReference type="PANTHER" id="PTHR37984:SF5">
    <property type="entry name" value="PROTEIN NYNRIN-LIKE"/>
    <property type="match status" value="1"/>
</dbReference>
<evidence type="ECO:0000313" key="9">
    <source>
        <dbReference type="Proteomes" id="UP000046392"/>
    </source>
</evidence>
<reference evidence="10" key="1">
    <citation type="submission" date="2017-02" db="UniProtKB">
        <authorList>
            <consortium name="WormBaseParasite"/>
        </authorList>
    </citation>
    <scope>IDENTIFICATION</scope>
</reference>
<evidence type="ECO:0000256" key="6">
    <source>
        <dbReference type="ARBA" id="ARBA00022801"/>
    </source>
</evidence>
<proteinExistence type="predicted"/>
<dbReference type="STRING" id="174720.A0A0N5C2P9"/>
<dbReference type="Gene3D" id="1.10.340.70">
    <property type="match status" value="1"/>
</dbReference>
<evidence type="ECO:0000259" key="8">
    <source>
        <dbReference type="PROSITE" id="PS50994"/>
    </source>
</evidence>
<dbReference type="InterPro" id="IPR012337">
    <property type="entry name" value="RNaseH-like_sf"/>
</dbReference>
<dbReference type="GO" id="GO:0016787">
    <property type="term" value="F:hydrolase activity"/>
    <property type="evidence" value="ECO:0007669"/>
    <property type="project" value="UniProtKB-KW"/>
</dbReference>
<accession>A0A0N5C2P9</accession>
<evidence type="ECO:0000256" key="5">
    <source>
        <dbReference type="ARBA" id="ARBA00022759"/>
    </source>
</evidence>
<feature type="domain" description="Integrase catalytic" evidence="8">
    <location>
        <begin position="409"/>
        <end position="529"/>
    </location>
</feature>
<dbReference type="CDD" id="cd09274">
    <property type="entry name" value="RNase_HI_RT_Ty3"/>
    <property type="match status" value="1"/>
</dbReference>
<evidence type="ECO:0000256" key="1">
    <source>
        <dbReference type="ARBA" id="ARBA00012493"/>
    </source>
</evidence>
<keyword evidence="2" id="KW-0808">Transferase</keyword>
<evidence type="ECO:0000256" key="4">
    <source>
        <dbReference type="ARBA" id="ARBA00022722"/>
    </source>
</evidence>
<dbReference type="InterPro" id="IPR036397">
    <property type="entry name" value="RNaseH_sf"/>
</dbReference>
<dbReference type="WBParaSite" id="SPAL_0001225800.1">
    <property type="protein sequence ID" value="SPAL_0001225800.1"/>
    <property type="gene ID" value="SPAL_0001225800"/>
</dbReference>
<name>A0A0N5C2P9_STREA</name>
<dbReference type="InterPro" id="IPR001584">
    <property type="entry name" value="Integrase_cat-core"/>
</dbReference>
<keyword evidence="3" id="KW-0548">Nucleotidyltransferase</keyword>
<evidence type="ECO:0000256" key="7">
    <source>
        <dbReference type="ARBA" id="ARBA00022918"/>
    </source>
</evidence>
<dbReference type="InterPro" id="IPR041373">
    <property type="entry name" value="RT_RNaseH"/>
</dbReference>
<protein>
    <recommendedName>
        <fullName evidence="1">RNA-directed DNA polymerase</fullName>
        <ecNumber evidence="1">2.7.7.49</ecNumber>
    </recommendedName>
</protein>
<dbReference type="GO" id="GO:0042575">
    <property type="term" value="C:DNA polymerase complex"/>
    <property type="evidence" value="ECO:0007669"/>
    <property type="project" value="UniProtKB-ARBA"/>
</dbReference>
<dbReference type="Gene3D" id="3.30.70.270">
    <property type="match status" value="2"/>
</dbReference>
<dbReference type="InterPro" id="IPR043128">
    <property type="entry name" value="Rev_trsase/Diguanyl_cyclase"/>
</dbReference>
<evidence type="ECO:0000256" key="2">
    <source>
        <dbReference type="ARBA" id="ARBA00022679"/>
    </source>
</evidence>
<dbReference type="Proteomes" id="UP000046392">
    <property type="component" value="Unplaced"/>
</dbReference>
<dbReference type="SUPFAM" id="SSF56672">
    <property type="entry name" value="DNA/RNA polymerases"/>
    <property type="match status" value="1"/>
</dbReference>
<organism evidence="9 10">
    <name type="scientific">Strongyloides papillosus</name>
    <name type="common">Intestinal threadworm</name>
    <dbReference type="NCBI Taxonomy" id="174720"/>
    <lineage>
        <taxon>Eukaryota</taxon>
        <taxon>Metazoa</taxon>
        <taxon>Ecdysozoa</taxon>
        <taxon>Nematoda</taxon>
        <taxon>Chromadorea</taxon>
        <taxon>Rhabditida</taxon>
        <taxon>Tylenchina</taxon>
        <taxon>Panagrolaimomorpha</taxon>
        <taxon>Strongyloidoidea</taxon>
        <taxon>Strongyloididae</taxon>
        <taxon>Strongyloides</taxon>
    </lineage>
</organism>
<dbReference type="Pfam" id="PF17921">
    <property type="entry name" value="Integrase_H2C2"/>
    <property type="match status" value="1"/>
</dbReference>
<dbReference type="Pfam" id="PF00665">
    <property type="entry name" value="rve"/>
    <property type="match status" value="1"/>
</dbReference>
<dbReference type="EC" id="2.7.7.49" evidence="1"/>
<sequence length="529" mass="61129">MILDKNRWCPLRLLKSKCPFVSLFREFRVGGTSISAISSISFWLVVDVIRQVPTEAILKRIAKFNMKINVAKCQFGRPSAQYLGFVLDKHGIHPNTEKVKAINSKPIPRTQKEVKSFLGVASYFRRHIKNFSAIADPLYKHDKKFVWEDIHTNAFNKLKDALSNAATLSQPDNTKNYTILPMLKDKPIAFASRSLKPAEKNYPIIKLEALGLIYALKQFRPFIYVKHTIVFTDHKPLLALLKNKELTGILQRYQMAIMEYDLTIQYIKGEANHVADYLSRETLMAIDVKEALFEDVFPSNMFPPYKIDKFIEYYNDKEKDSIPENGKIRTASGTRIYVPELLREKLLTVFHNHPHIGGHLDYDKINGKFKSIFYWPKMDEQMNNIWTSCQECQLNKEQPSRLIQTHKKTIQYPKEVWNTLNADFMQYNNEYILVIVDEYSKFVVTSVNKKQNGPTLLNALIKCFSTLGFPKVLRSDNGPAFIAKSVADYLTSVGVEHQLSAPHHHTSNAFVERFNNTLRAAIRIYKNEH</sequence>
<keyword evidence="6" id="KW-0378">Hydrolase</keyword>
<dbReference type="GO" id="GO:0003676">
    <property type="term" value="F:nucleic acid binding"/>
    <property type="evidence" value="ECO:0007669"/>
    <property type="project" value="InterPro"/>
</dbReference>
<dbReference type="Gene3D" id="3.30.420.10">
    <property type="entry name" value="Ribonuclease H-like superfamily/Ribonuclease H"/>
    <property type="match status" value="1"/>
</dbReference>
<dbReference type="AlphaFoldDB" id="A0A0N5C2P9"/>
<dbReference type="SUPFAM" id="SSF53098">
    <property type="entry name" value="Ribonuclease H-like"/>
    <property type="match status" value="1"/>
</dbReference>
<keyword evidence="7" id="KW-0695">RNA-directed DNA polymerase</keyword>
<dbReference type="InterPro" id="IPR043502">
    <property type="entry name" value="DNA/RNA_pol_sf"/>
</dbReference>
<dbReference type="InterPro" id="IPR041588">
    <property type="entry name" value="Integrase_H2C2"/>
</dbReference>
<dbReference type="FunFam" id="3.30.70.270:FF:000020">
    <property type="entry name" value="Transposon Tf2-6 polyprotein-like Protein"/>
    <property type="match status" value="1"/>
</dbReference>
<dbReference type="InterPro" id="IPR050951">
    <property type="entry name" value="Retrovirus_Pol_polyprotein"/>
</dbReference>
<keyword evidence="5" id="KW-0255">Endonuclease</keyword>
<dbReference type="PROSITE" id="PS50994">
    <property type="entry name" value="INTEGRASE"/>
    <property type="match status" value="1"/>
</dbReference>
<keyword evidence="4" id="KW-0540">Nuclease</keyword>
<dbReference type="GO" id="GO:0004519">
    <property type="term" value="F:endonuclease activity"/>
    <property type="evidence" value="ECO:0007669"/>
    <property type="project" value="UniProtKB-KW"/>
</dbReference>
<dbReference type="GO" id="GO:0015074">
    <property type="term" value="P:DNA integration"/>
    <property type="evidence" value="ECO:0007669"/>
    <property type="project" value="InterPro"/>
</dbReference>
<keyword evidence="9" id="KW-1185">Reference proteome</keyword>
<evidence type="ECO:0000313" key="10">
    <source>
        <dbReference type="WBParaSite" id="SPAL_0001225800.1"/>
    </source>
</evidence>
<dbReference type="GO" id="GO:0003964">
    <property type="term" value="F:RNA-directed DNA polymerase activity"/>
    <property type="evidence" value="ECO:0007669"/>
    <property type="project" value="UniProtKB-KW"/>
</dbReference>